<comment type="activity regulation">
    <text evidence="11">Inhibited by UTP.</text>
</comment>
<dbReference type="SUPFAM" id="SSF53633">
    <property type="entry name" value="Carbamate kinase-like"/>
    <property type="match status" value="1"/>
</dbReference>
<evidence type="ECO:0000256" key="7">
    <source>
        <dbReference type="ARBA" id="ARBA00022777"/>
    </source>
</evidence>
<evidence type="ECO:0000313" key="13">
    <source>
        <dbReference type="EMBL" id="RZN68246.1"/>
    </source>
</evidence>
<keyword evidence="5 11" id="KW-0808">Transferase</keyword>
<dbReference type="Proteomes" id="UP000320766">
    <property type="component" value="Unassembled WGS sequence"/>
</dbReference>
<evidence type="ECO:0000256" key="10">
    <source>
        <dbReference type="ARBA" id="ARBA00047767"/>
    </source>
</evidence>
<protein>
    <recommendedName>
        <fullName evidence="11">Uridylate kinase</fullName>
        <shortName evidence="11">UK</shortName>
        <ecNumber evidence="11">2.7.4.22</ecNumber>
    </recommendedName>
    <alternativeName>
        <fullName evidence="11">Uridine monophosphate kinase</fullName>
        <shortName evidence="11">UMP kinase</shortName>
        <shortName evidence="11">UMPK</shortName>
    </alternativeName>
</protein>
<dbReference type="GO" id="GO:0005737">
    <property type="term" value="C:cytoplasm"/>
    <property type="evidence" value="ECO:0007669"/>
    <property type="project" value="UniProtKB-SubCell"/>
</dbReference>
<dbReference type="NCBIfam" id="TIGR02076">
    <property type="entry name" value="pyrH_arch"/>
    <property type="match status" value="1"/>
</dbReference>
<reference evidence="13 14" key="1">
    <citation type="journal article" date="2019" name="Nat. Microbiol.">
        <title>Wide diversity of methane and short-chain alkane metabolisms in uncultured archaea.</title>
        <authorList>
            <person name="Borrel G."/>
            <person name="Adam P.S."/>
            <person name="McKay L.J."/>
            <person name="Chen L.X."/>
            <person name="Sierra-Garcia I.N."/>
            <person name="Sieber C.M."/>
            <person name="Letourneur Q."/>
            <person name="Ghozlane A."/>
            <person name="Andersen G.L."/>
            <person name="Li W.J."/>
            <person name="Hallam S.J."/>
            <person name="Muyzer G."/>
            <person name="de Oliveira V.M."/>
            <person name="Inskeep W.P."/>
            <person name="Banfield J.F."/>
            <person name="Gribaldo S."/>
        </authorList>
    </citation>
    <scope>NUCLEOTIDE SEQUENCE [LARGE SCALE GENOMIC DNA]</scope>
    <source>
        <strain evidence="13">NM1b</strain>
    </source>
</reference>
<dbReference type="InterPro" id="IPR001048">
    <property type="entry name" value="Asp/Glu/Uridylate_kinase"/>
</dbReference>
<dbReference type="GO" id="GO:0005524">
    <property type="term" value="F:ATP binding"/>
    <property type="evidence" value="ECO:0007669"/>
    <property type="project" value="UniProtKB-KW"/>
</dbReference>
<dbReference type="EC" id="2.7.4.22" evidence="11"/>
<keyword evidence="7 11" id="KW-0418">Kinase</keyword>
<keyword evidence="4 11" id="KW-0963">Cytoplasm</keyword>
<feature type="binding site" evidence="11">
    <location>
        <position position="48"/>
    </location>
    <ligand>
        <name>ATP</name>
        <dbReference type="ChEBI" id="CHEBI:30616"/>
    </ligand>
</feature>
<evidence type="ECO:0000313" key="14">
    <source>
        <dbReference type="Proteomes" id="UP000320766"/>
    </source>
</evidence>
<keyword evidence="6 11" id="KW-0547">Nucleotide-binding</keyword>
<feature type="binding site" evidence="11">
    <location>
        <begin position="113"/>
        <end position="119"/>
    </location>
    <ligand>
        <name>UMP</name>
        <dbReference type="ChEBI" id="CHEBI:57865"/>
    </ligand>
</feature>
<evidence type="ECO:0000256" key="6">
    <source>
        <dbReference type="ARBA" id="ARBA00022741"/>
    </source>
</evidence>
<feature type="binding site" evidence="11">
    <location>
        <position position="139"/>
    </location>
    <ligand>
        <name>ATP</name>
        <dbReference type="ChEBI" id="CHEBI:30616"/>
    </ligand>
</feature>
<feature type="binding site" evidence="11">
    <location>
        <position position="145"/>
    </location>
    <ligand>
        <name>ATP</name>
        <dbReference type="ChEBI" id="CHEBI:30616"/>
    </ligand>
</feature>
<feature type="binding site" evidence="11">
    <location>
        <position position="148"/>
    </location>
    <ligand>
        <name>ATP</name>
        <dbReference type="ChEBI" id="CHEBI:30616"/>
    </ligand>
</feature>
<comment type="catalytic activity">
    <reaction evidence="10 11">
        <text>UMP + ATP = UDP + ADP</text>
        <dbReference type="Rhea" id="RHEA:24400"/>
        <dbReference type="ChEBI" id="CHEBI:30616"/>
        <dbReference type="ChEBI" id="CHEBI:57865"/>
        <dbReference type="ChEBI" id="CHEBI:58223"/>
        <dbReference type="ChEBI" id="CHEBI:456216"/>
        <dbReference type="EC" id="2.7.4.22"/>
    </reaction>
</comment>
<dbReference type="PANTHER" id="PTHR42833:SF4">
    <property type="entry name" value="URIDYLATE KINASE PUMPKIN, CHLOROPLASTIC"/>
    <property type="match status" value="1"/>
</dbReference>
<dbReference type="InterPro" id="IPR036393">
    <property type="entry name" value="AceGlu_kinase-like_sf"/>
</dbReference>
<comment type="function">
    <text evidence="11">Catalyzes the reversible phosphorylation of UMP to UDP.</text>
</comment>
<evidence type="ECO:0000256" key="11">
    <source>
        <dbReference type="HAMAP-Rule" id="MF_01220"/>
    </source>
</evidence>
<dbReference type="HAMAP" id="MF_01220_A">
    <property type="entry name" value="PyrH_A"/>
    <property type="match status" value="1"/>
</dbReference>
<evidence type="ECO:0000256" key="5">
    <source>
        <dbReference type="ARBA" id="ARBA00022679"/>
    </source>
</evidence>
<comment type="pathway">
    <text evidence="2 11">Pyrimidine metabolism; CTP biosynthesis via de novo pathway; UDP from UMP (UMPK route): step 1/1.</text>
</comment>
<feature type="binding site" evidence="11">
    <location>
        <begin position="9"/>
        <end position="10"/>
    </location>
    <ligand>
        <name>ATP</name>
        <dbReference type="ChEBI" id="CHEBI:30616"/>
    </ligand>
</feature>
<evidence type="ECO:0000256" key="8">
    <source>
        <dbReference type="ARBA" id="ARBA00022840"/>
    </source>
</evidence>
<organism evidence="13 14">
    <name type="scientific">Candidatus Methanolliviera hydrocarbonicum</name>
    <dbReference type="NCBI Taxonomy" id="2491085"/>
    <lineage>
        <taxon>Archaea</taxon>
        <taxon>Methanobacteriati</taxon>
        <taxon>Methanobacteriota</taxon>
        <taxon>Candidatus Methanoliparia</taxon>
        <taxon>Candidatus Methanoliparales</taxon>
        <taxon>Candidatus Methanollivieraceae</taxon>
        <taxon>Candidatus Methanolliviera</taxon>
    </lineage>
</organism>
<name>A0A520KW45_9EURY</name>
<comment type="similarity">
    <text evidence="3 11">Belongs to the UMP kinase family.</text>
</comment>
<keyword evidence="8 11" id="KW-0067">ATP-binding</keyword>
<gene>
    <name evidence="11" type="primary">pyrH</name>
    <name evidence="13" type="ORF">EF807_06260</name>
</gene>
<proteinExistence type="inferred from homology"/>
<dbReference type="GO" id="GO:0006225">
    <property type="term" value="P:UDP biosynthetic process"/>
    <property type="evidence" value="ECO:0007669"/>
    <property type="project" value="TreeGrafter"/>
</dbReference>
<dbReference type="FunFam" id="3.40.1160.10:FF:000030">
    <property type="entry name" value="Uridylate kinase"/>
    <property type="match status" value="1"/>
</dbReference>
<accession>A0A520KW45</accession>
<feature type="binding site" evidence="11">
    <location>
        <position position="44"/>
    </location>
    <ligand>
        <name>ATP</name>
        <dbReference type="ChEBI" id="CHEBI:30616"/>
    </ligand>
</feature>
<dbReference type="Gene3D" id="3.40.1160.10">
    <property type="entry name" value="Acetylglutamate kinase-like"/>
    <property type="match status" value="1"/>
</dbReference>
<evidence type="ECO:0000256" key="9">
    <source>
        <dbReference type="ARBA" id="ARBA00022975"/>
    </source>
</evidence>
<dbReference type="GO" id="GO:0044210">
    <property type="term" value="P:'de novo' CTP biosynthetic process"/>
    <property type="evidence" value="ECO:0007669"/>
    <property type="project" value="UniProtKB-UniRule"/>
</dbReference>
<feature type="domain" description="Aspartate/glutamate/uridylate kinase" evidence="12">
    <location>
        <begin position="1"/>
        <end position="202"/>
    </location>
</feature>
<sequence>MRVVLSVGGSILMRGFSSKRIEEYAKVIDEIAEENKIFVVVGGGEMARRYIKISRDLGSDESHSDYIGIGITRMNAKLLISALSDKAYPEVPENFREAKRASLLKDIVVMGGTEPGHTTDAVSAILSEYVDADILINATSVDGVYEEDPKKNPRAKRFDHLTPKALIEIIVRSEMNAGANTVLDILAAKIIERSRIPTYIIDGSDPKNMLKALRGEKIGTKVGVR</sequence>
<evidence type="ECO:0000256" key="2">
    <source>
        <dbReference type="ARBA" id="ARBA00004791"/>
    </source>
</evidence>
<dbReference type="PIRSF" id="PIRSF005650">
    <property type="entry name" value="Uridylate_kin"/>
    <property type="match status" value="1"/>
</dbReference>
<dbReference type="Pfam" id="PF00696">
    <property type="entry name" value="AA_kinase"/>
    <property type="match status" value="1"/>
</dbReference>
<evidence type="ECO:0000256" key="1">
    <source>
        <dbReference type="ARBA" id="ARBA00004496"/>
    </source>
</evidence>
<dbReference type="EMBL" id="RXIL01000113">
    <property type="protein sequence ID" value="RZN68246.1"/>
    <property type="molecule type" value="Genomic_DNA"/>
</dbReference>
<keyword evidence="9 11" id="KW-0665">Pyrimidine biosynthesis</keyword>
<dbReference type="InterPro" id="IPR011817">
    <property type="entry name" value="Uridylate_kinase"/>
</dbReference>
<dbReference type="AlphaFoldDB" id="A0A520KW45"/>
<comment type="caution">
    <text evidence="13">The sequence shown here is derived from an EMBL/GenBank/DDBJ whole genome shotgun (WGS) entry which is preliminary data.</text>
</comment>
<dbReference type="PANTHER" id="PTHR42833">
    <property type="entry name" value="URIDYLATE KINASE"/>
    <property type="match status" value="1"/>
</dbReference>
<comment type="subcellular location">
    <subcellularLocation>
        <location evidence="1 11">Cytoplasm</location>
    </subcellularLocation>
</comment>
<feature type="binding site" evidence="11">
    <location>
        <position position="65"/>
    </location>
    <ligand>
        <name>UMP</name>
        <dbReference type="ChEBI" id="CHEBI:57865"/>
    </ligand>
</feature>
<evidence type="ECO:0000256" key="4">
    <source>
        <dbReference type="ARBA" id="ARBA00022490"/>
    </source>
</evidence>
<dbReference type="CDD" id="cd04253">
    <property type="entry name" value="AAK_UMPK-PyrH-Pf"/>
    <property type="match status" value="1"/>
</dbReference>
<dbReference type="GO" id="GO:0033862">
    <property type="term" value="F:UMP kinase activity"/>
    <property type="evidence" value="ECO:0007669"/>
    <property type="project" value="UniProtKB-EC"/>
</dbReference>
<evidence type="ECO:0000259" key="12">
    <source>
        <dbReference type="Pfam" id="PF00696"/>
    </source>
</evidence>
<evidence type="ECO:0000256" key="3">
    <source>
        <dbReference type="ARBA" id="ARBA00007614"/>
    </source>
</evidence>
<dbReference type="UniPathway" id="UPA00159">
    <property type="reaction ID" value="UER00275"/>
</dbReference>
<comment type="subunit">
    <text evidence="11">Homohexamer.</text>
</comment>
<feature type="binding site" evidence="11">
    <location>
        <position position="43"/>
    </location>
    <ligand>
        <name>UMP</name>
        <dbReference type="ChEBI" id="CHEBI:57865"/>
    </ligand>
</feature>
<comment type="caution">
    <text evidence="11">Lacks conserved residue(s) required for the propagation of feature annotation.</text>
</comment>
<dbReference type="InterPro" id="IPR011818">
    <property type="entry name" value="Uridylate_kinase_arch/spir"/>
</dbReference>